<organism evidence="2 3">
    <name type="scientific">Rhodotorula toruloides</name>
    <name type="common">Yeast</name>
    <name type="synonym">Rhodosporidium toruloides</name>
    <dbReference type="NCBI Taxonomy" id="5286"/>
    <lineage>
        <taxon>Eukaryota</taxon>
        <taxon>Fungi</taxon>
        <taxon>Dikarya</taxon>
        <taxon>Basidiomycota</taxon>
        <taxon>Pucciniomycotina</taxon>
        <taxon>Microbotryomycetes</taxon>
        <taxon>Sporidiobolales</taxon>
        <taxon>Sporidiobolaceae</taxon>
        <taxon>Rhodotorula</taxon>
    </lineage>
</organism>
<dbReference type="Proteomes" id="UP000321518">
    <property type="component" value="Unassembled WGS sequence"/>
</dbReference>
<evidence type="ECO:0000313" key="2">
    <source>
        <dbReference type="EMBL" id="GEM07197.1"/>
    </source>
</evidence>
<protein>
    <submittedName>
        <fullName evidence="2">Cell wall protein</fullName>
    </submittedName>
</protein>
<evidence type="ECO:0000313" key="3">
    <source>
        <dbReference type="Proteomes" id="UP000321518"/>
    </source>
</evidence>
<dbReference type="AlphaFoldDB" id="A0A511K9Z0"/>
<feature type="compositionally biased region" description="Low complexity" evidence="1">
    <location>
        <begin position="61"/>
        <end position="71"/>
    </location>
</feature>
<gene>
    <name evidence="2" type="ORF">Rt10032_c02g1214</name>
</gene>
<feature type="region of interest" description="Disordered" evidence="1">
    <location>
        <begin position="93"/>
        <end position="123"/>
    </location>
</feature>
<name>A0A511K9Z0_RHOTO</name>
<accession>A0A511K9Z0</accession>
<dbReference type="OrthoDB" id="2530009at2759"/>
<feature type="region of interest" description="Disordered" evidence="1">
    <location>
        <begin position="241"/>
        <end position="275"/>
    </location>
</feature>
<comment type="caution">
    <text evidence="2">The sequence shown here is derived from an EMBL/GenBank/DDBJ whole genome shotgun (WGS) entry which is preliminary data.</text>
</comment>
<feature type="region of interest" description="Disordered" evidence="1">
    <location>
        <begin position="304"/>
        <end position="333"/>
    </location>
</feature>
<sequence length="333" mass="35140">MATPAQDPDLASSPNNLSLHAPHDDDDQVLDDSYFSSHEPSMSRSASADPLDALENPPSPGASSTASSASVVDSLAGAPYADVEAKALEFLSASPPTTAPDAGFTAKEIPARIRAPGPTTDVEAHEAQAKAVEYLRKMLDDAERDEWLYDTPAVFHPSRGVGIQDSRLSRRNEGGPAVDGLDEVARTTSWADRAFNLERWQVDGLGGVAGDEGSMRWEAFEVDDPSARSNDSELGMFVSAATELASDDDKTTSNGEVNTRSPSQPAPRIIDLRSDRSRQAYASSVTVLRGAKAPEAEHSALCVGLASPPHLGPPPIPHQAAPTRALADQAPAQ</sequence>
<feature type="compositionally biased region" description="Polar residues" evidence="1">
    <location>
        <begin position="34"/>
        <end position="46"/>
    </location>
</feature>
<reference evidence="2 3" key="1">
    <citation type="submission" date="2019-07" db="EMBL/GenBank/DDBJ databases">
        <title>Rhodotorula toruloides NBRC10032 genome sequencing.</title>
        <authorList>
            <person name="Shida Y."/>
            <person name="Takaku H."/>
            <person name="Ogasawara W."/>
            <person name="Mori K."/>
        </authorList>
    </citation>
    <scope>NUCLEOTIDE SEQUENCE [LARGE SCALE GENOMIC DNA]</scope>
    <source>
        <strain evidence="2 3">NBRC10032</strain>
    </source>
</reference>
<dbReference type="EMBL" id="BJWK01000002">
    <property type="protein sequence ID" value="GEM07197.1"/>
    <property type="molecule type" value="Genomic_DNA"/>
</dbReference>
<proteinExistence type="predicted"/>
<feature type="region of interest" description="Disordered" evidence="1">
    <location>
        <begin position="1"/>
        <end position="71"/>
    </location>
</feature>
<feature type="compositionally biased region" description="Polar residues" evidence="1">
    <location>
        <begin position="252"/>
        <end position="263"/>
    </location>
</feature>
<evidence type="ECO:0000256" key="1">
    <source>
        <dbReference type="SAM" id="MobiDB-lite"/>
    </source>
</evidence>